<dbReference type="OrthoDB" id="5120633at2"/>
<dbReference type="EMBL" id="JACHBQ010000001">
    <property type="protein sequence ID" value="MBB5641450.1"/>
    <property type="molecule type" value="Genomic_DNA"/>
</dbReference>
<dbReference type="STRING" id="1001240.GY21_10885"/>
<sequence length="90" mass="10210">MTQTRDRLSSCADVDTRGREIGVTELSRTQWRVCDRTIAAGDPRAIFGFIERFDDSFEVSNFRLSERSVFSTFERAVASLATPMIRKALS</sequence>
<accession>A0A099J5B6</accession>
<keyword evidence="3" id="KW-1185">Reference proteome</keyword>
<dbReference type="Proteomes" id="UP000029864">
    <property type="component" value="Unassembled WGS sequence"/>
</dbReference>
<comment type="caution">
    <text evidence="1">The sequence shown here is derived from an EMBL/GenBank/DDBJ whole genome shotgun (WGS) entry which is preliminary data.</text>
</comment>
<dbReference type="EMBL" id="JPXF01000041">
    <property type="protein sequence ID" value="KGJ73536.1"/>
    <property type="molecule type" value="Genomic_DNA"/>
</dbReference>
<evidence type="ECO:0000313" key="2">
    <source>
        <dbReference type="EMBL" id="MBB5641450.1"/>
    </source>
</evidence>
<proteinExistence type="predicted"/>
<organism evidence="1 3">
    <name type="scientific">Cryobacterium roopkundense</name>
    <dbReference type="NCBI Taxonomy" id="1001240"/>
    <lineage>
        <taxon>Bacteria</taxon>
        <taxon>Bacillati</taxon>
        <taxon>Actinomycetota</taxon>
        <taxon>Actinomycetes</taxon>
        <taxon>Micrococcales</taxon>
        <taxon>Microbacteriaceae</taxon>
        <taxon>Cryobacterium</taxon>
    </lineage>
</organism>
<evidence type="ECO:0000313" key="4">
    <source>
        <dbReference type="Proteomes" id="UP000561726"/>
    </source>
</evidence>
<dbReference type="RefSeq" id="WP_035836748.1">
    <property type="nucleotide sequence ID" value="NZ_JACHBQ010000001.1"/>
</dbReference>
<evidence type="ECO:0000313" key="3">
    <source>
        <dbReference type="Proteomes" id="UP000029864"/>
    </source>
</evidence>
<reference evidence="2 4" key="2">
    <citation type="submission" date="2020-08" db="EMBL/GenBank/DDBJ databases">
        <title>Sequencing the genomes of 1000 actinobacteria strains.</title>
        <authorList>
            <person name="Klenk H.-P."/>
        </authorList>
    </citation>
    <scope>NUCLEOTIDE SEQUENCE [LARGE SCALE GENOMIC DNA]</scope>
    <source>
        <strain evidence="2 4">DSM 21065</strain>
    </source>
</reference>
<dbReference type="Proteomes" id="UP000561726">
    <property type="component" value="Unassembled WGS sequence"/>
</dbReference>
<evidence type="ECO:0000313" key="1">
    <source>
        <dbReference type="EMBL" id="KGJ73536.1"/>
    </source>
</evidence>
<gene>
    <name evidence="2" type="ORF">BJ997_001998</name>
    <name evidence="1" type="ORF">GY21_10885</name>
</gene>
<reference evidence="1 3" key="1">
    <citation type="submission" date="2014-08" db="EMBL/GenBank/DDBJ databases">
        <authorList>
            <person name="Sisinthy S."/>
        </authorList>
    </citation>
    <scope>NUCLEOTIDE SEQUENCE [LARGE SCALE GENOMIC DNA]</scope>
    <source>
        <strain evidence="1 3">RuG17</strain>
    </source>
</reference>
<name>A0A099J5B6_9MICO</name>
<protein>
    <submittedName>
        <fullName evidence="1">Uncharacterized protein</fullName>
    </submittedName>
</protein>
<dbReference type="AlphaFoldDB" id="A0A099J5B6"/>